<feature type="domain" description="ABC-type transport auxiliary lipoprotein component" evidence="2">
    <location>
        <begin position="33"/>
        <end position="186"/>
    </location>
</feature>
<dbReference type="Proteomes" id="UP001576726">
    <property type="component" value="Unassembled WGS sequence"/>
</dbReference>
<organism evidence="3 4">
    <name type="scientific">Shewanella seohaensis</name>
    <dbReference type="NCBI Taxonomy" id="755175"/>
    <lineage>
        <taxon>Bacteria</taxon>
        <taxon>Pseudomonadati</taxon>
        <taxon>Pseudomonadota</taxon>
        <taxon>Gammaproteobacteria</taxon>
        <taxon>Alteromonadales</taxon>
        <taxon>Shewanellaceae</taxon>
        <taxon>Shewanella</taxon>
    </lineage>
</organism>
<sequence>MRILVLFIAFLMAGCSSQTAPKTYFIALQHTTDPGQNSSTMGSGGACTLGINRVSLADYLNTHGLLYQTSPQELVVARQHLWAGSLAEQIQFRLNNLLSQSCSLPARWSLSADEPTNLGQLDLTVTEFYGSYTGEAVVGGRWRLMDKMQQVRFEQPFQYRIALPEEGYIALVSSMDKGLMQLADDIRLIAPSYMSAQLSSAQ</sequence>
<reference evidence="3 4" key="1">
    <citation type="submission" date="2024-09" db="EMBL/GenBank/DDBJ databases">
        <authorList>
            <person name="Zhang Y."/>
        </authorList>
    </citation>
    <scope>NUCLEOTIDE SEQUENCE [LARGE SCALE GENOMIC DNA]</scope>
    <source>
        <strain evidence="3 4">SH314</strain>
    </source>
</reference>
<keyword evidence="1" id="KW-0732">Signal</keyword>
<comment type="caution">
    <text evidence="3">The sequence shown here is derived from an EMBL/GenBank/DDBJ whole genome shotgun (WGS) entry which is preliminary data.</text>
</comment>
<name>A0ABV4VWN5_9GAMM</name>
<evidence type="ECO:0000313" key="4">
    <source>
        <dbReference type="Proteomes" id="UP001576726"/>
    </source>
</evidence>
<dbReference type="Gene3D" id="3.40.50.10610">
    <property type="entry name" value="ABC-type transport auxiliary lipoprotein component"/>
    <property type="match status" value="1"/>
</dbReference>
<evidence type="ECO:0000313" key="3">
    <source>
        <dbReference type="EMBL" id="MFB2653607.1"/>
    </source>
</evidence>
<dbReference type="PROSITE" id="PS51257">
    <property type="entry name" value="PROKAR_LIPOPROTEIN"/>
    <property type="match status" value="1"/>
</dbReference>
<dbReference type="RefSeq" id="WP_374919419.1">
    <property type="nucleotide sequence ID" value="NZ_JBHFGJ010000005.1"/>
</dbReference>
<accession>A0ABV4VWN5</accession>
<feature type="chain" id="PRO_5045965337" evidence="1">
    <location>
        <begin position="21"/>
        <end position="202"/>
    </location>
</feature>
<dbReference type="EMBL" id="JBHFGJ010000005">
    <property type="protein sequence ID" value="MFB2653607.1"/>
    <property type="molecule type" value="Genomic_DNA"/>
</dbReference>
<proteinExistence type="predicted"/>
<keyword evidence="4" id="KW-1185">Reference proteome</keyword>
<gene>
    <name evidence="3" type="ORF">ACE02L_12775</name>
</gene>
<dbReference type="InterPro" id="IPR005586">
    <property type="entry name" value="ABC_trans_aux"/>
</dbReference>
<protein>
    <submittedName>
        <fullName evidence="3">Membrane integrity-associated transporter subunit PqiC</fullName>
    </submittedName>
</protein>
<evidence type="ECO:0000259" key="2">
    <source>
        <dbReference type="Pfam" id="PF03886"/>
    </source>
</evidence>
<evidence type="ECO:0000256" key="1">
    <source>
        <dbReference type="SAM" id="SignalP"/>
    </source>
</evidence>
<dbReference type="SUPFAM" id="SSF159594">
    <property type="entry name" value="XCC0632-like"/>
    <property type="match status" value="1"/>
</dbReference>
<feature type="signal peptide" evidence="1">
    <location>
        <begin position="1"/>
        <end position="20"/>
    </location>
</feature>
<dbReference type="Pfam" id="PF03886">
    <property type="entry name" value="ABC_trans_aux"/>
    <property type="match status" value="1"/>
</dbReference>